<dbReference type="InterPro" id="IPR036237">
    <property type="entry name" value="Xyl_isomerase-like_sf"/>
</dbReference>
<reference evidence="2" key="1">
    <citation type="submission" date="2020-02" db="EMBL/GenBank/DDBJ databases">
        <authorList>
            <person name="Meier V. D."/>
        </authorList>
    </citation>
    <scope>NUCLEOTIDE SEQUENCE</scope>
    <source>
        <strain evidence="2">AVDCRST_MAG77</strain>
    </source>
</reference>
<dbReference type="EMBL" id="CADCTC010000279">
    <property type="protein sequence ID" value="CAA9297804.1"/>
    <property type="molecule type" value="Genomic_DNA"/>
</dbReference>
<feature type="domain" description="Xylose isomerase-like TIM barrel" evidence="1">
    <location>
        <begin position="58"/>
        <end position="243"/>
    </location>
</feature>
<dbReference type="InterPro" id="IPR013022">
    <property type="entry name" value="Xyl_isomerase-like_TIM-brl"/>
</dbReference>
<dbReference type="PANTHER" id="PTHR12110">
    <property type="entry name" value="HYDROXYPYRUVATE ISOMERASE"/>
    <property type="match status" value="1"/>
</dbReference>
<evidence type="ECO:0000259" key="1">
    <source>
        <dbReference type="Pfam" id="PF01261"/>
    </source>
</evidence>
<sequence length="287" mass="30643">MPNHVIVSTLGWSKQSLEQAVAGIAALEFGQIDLALHEGWAHIKPSELAAGGPAEVRRQAERVRGLIAKHEMKRAAACNVGLRAPDANEEQRRLEAVCDLAQALEIPVITIGASKRGTPPGEEVARLGRLAPIAAERGVHLTVETHTNQVTERPADAVALCQAVKGLGLTLDASHFYVGPNQGADFSTVLPFVRHVHLRDARSDWEHVQVPAGAGLVDFNTIVQRLHELGYEGKFAIEYIDSLPIVAAEGEPADVPANILRMRDTFLAAERGAGIVRTPAPAAPAPA</sequence>
<dbReference type="PANTHER" id="PTHR12110:SF53">
    <property type="entry name" value="BLR5974 PROTEIN"/>
    <property type="match status" value="1"/>
</dbReference>
<gene>
    <name evidence="2" type="ORF">AVDCRST_MAG77-5357</name>
</gene>
<protein>
    <recommendedName>
        <fullName evidence="1">Xylose isomerase-like TIM barrel domain-containing protein</fullName>
    </recommendedName>
</protein>
<dbReference type="InterPro" id="IPR050312">
    <property type="entry name" value="IolE/XylAMocC-like"/>
</dbReference>
<proteinExistence type="predicted"/>
<dbReference type="SUPFAM" id="SSF51658">
    <property type="entry name" value="Xylose isomerase-like"/>
    <property type="match status" value="1"/>
</dbReference>
<name>A0A6J4K7I1_9CHLR</name>
<evidence type="ECO:0000313" key="2">
    <source>
        <dbReference type="EMBL" id="CAA9297804.1"/>
    </source>
</evidence>
<accession>A0A6J4K7I1</accession>
<dbReference type="AlphaFoldDB" id="A0A6J4K7I1"/>
<dbReference type="Pfam" id="PF01261">
    <property type="entry name" value="AP_endonuc_2"/>
    <property type="match status" value="1"/>
</dbReference>
<dbReference type="Gene3D" id="3.20.20.150">
    <property type="entry name" value="Divalent-metal-dependent TIM barrel enzymes"/>
    <property type="match status" value="1"/>
</dbReference>
<organism evidence="2">
    <name type="scientific">uncultured Chloroflexota bacterium</name>
    <dbReference type="NCBI Taxonomy" id="166587"/>
    <lineage>
        <taxon>Bacteria</taxon>
        <taxon>Bacillati</taxon>
        <taxon>Chloroflexota</taxon>
        <taxon>environmental samples</taxon>
    </lineage>
</organism>